<accession>A0A8D9CZC2</accession>
<dbReference type="Proteomes" id="UP000694005">
    <property type="component" value="Chromosome A09"/>
</dbReference>
<reference evidence="2 3" key="1">
    <citation type="submission" date="2021-07" db="EMBL/GenBank/DDBJ databases">
        <authorList>
            <consortium name="Genoscope - CEA"/>
            <person name="William W."/>
        </authorList>
    </citation>
    <scope>NUCLEOTIDE SEQUENCE [LARGE SCALE GENOMIC DNA]</scope>
</reference>
<evidence type="ECO:0000313" key="2">
    <source>
        <dbReference type="EMBL" id="CAG7867697.1"/>
    </source>
</evidence>
<organism evidence="2 3">
    <name type="scientific">Brassica campestris</name>
    <name type="common">Field mustard</name>
    <dbReference type="NCBI Taxonomy" id="3711"/>
    <lineage>
        <taxon>Eukaryota</taxon>
        <taxon>Viridiplantae</taxon>
        <taxon>Streptophyta</taxon>
        <taxon>Embryophyta</taxon>
        <taxon>Tracheophyta</taxon>
        <taxon>Spermatophyta</taxon>
        <taxon>Magnoliopsida</taxon>
        <taxon>eudicotyledons</taxon>
        <taxon>Gunneridae</taxon>
        <taxon>Pentapetalae</taxon>
        <taxon>rosids</taxon>
        <taxon>malvids</taxon>
        <taxon>Brassicales</taxon>
        <taxon>Brassicaceae</taxon>
        <taxon>Brassiceae</taxon>
        <taxon>Brassica</taxon>
    </lineage>
</organism>
<name>A0A8D9CZC2_BRACM</name>
<evidence type="ECO:0000256" key="1">
    <source>
        <dbReference type="SAM" id="MobiDB-lite"/>
    </source>
</evidence>
<feature type="non-terminal residue" evidence="2">
    <location>
        <position position="103"/>
    </location>
</feature>
<protein>
    <submittedName>
        <fullName evidence="2">Uncharacterized protein</fullName>
    </submittedName>
</protein>
<sequence>MLKSVNQPKKPSLADRPVSEQPRGNPCCNQLSMVVLARTHRRVVREVCSMKSVIRGGRRKSPTKSKKKKVSLLDRKRRRRRSQRTYPSLVMNWMKKSLMGMKS</sequence>
<dbReference type="EMBL" id="LS974625">
    <property type="protein sequence ID" value="CAG7867697.1"/>
    <property type="molecule type" value="Genomic_DNA"/>
</dbReference>
<feature type="region of interest" description="Disordered" evidence="1">
    <location>
        <begin position="54"/>
        <end position="85"/>
    </location>
</feature>
<proteinExistence type="predicted"/>
<evidence type="ECO:0000313" key="3">
    <source>
        <dbReference type="Proteomes" id="UP000694005"/>
    </source>
</evidence>
<dbReference type="AlphaFoldDB" id="A0A8D9CZC2"/>
<gene>
    <name evidence="2" type="ORF">BRAPAZ1V2_A09P81640.2</name>
</gene>
<feature type="region of interest" description="Disordered" evidence="1">
    <location>
        <begin position="1"/>
        <end position="27"/>
    </location>
</feature>
<feature type="compositionally biased region" description="Basic residues" evidence="1">
    <location>
        <begin position="56"/>
        <end position="83"/>
    </location>
</feature>
<dbReference type="Gramene" id="A09p81640.2_BraZ1">
    <property type="protein sequence ID" value="A09p81640.2_BraZ1.CDS.1"/>
    <property type="gene ID" value="A09g81640.2_BraZ1"/>
</dbReference>